<comment type="caution">
    <text evidence="1">The sequence shown here is derived from an EMBL/GenBank/DDBJ whole genome shotgun (WGS) entry which is preliminary data.</text>
</comment>
<dbReference type="EMBL" id="BGZK01000794">
    <property type="protein sequence ID" value="GBP60698.1"/>
    <property type="molecule type" value="Genomic_DNA"/>
</dbReference>
<keyword evidence="2" id="KW-1185">Reference proteome</keyword>
<dbReference type="AlphaFoldDB" id="A0A4C1XBD0"/>
<reference evidence="1 2" key="1">
    <citation type="journal article" date="2019" name="Commun. Biol.">
        <title>The bagworm genome reveals a unique fibroin gene that provides high tensile strength.</title>
        <authorList>
            <person name="Kono N."/>
            <person name="Nakamura H."/>
            <person name="Ohtoshi R."/>
            <person name="Tomita M."/>
            <person name="Numata K."/>
            <person name="Arakawa K."/>
        </authorList>
    </citation>
    <scope>NUCLEOTIDE SEQUENCE [LARGE SCALE GENOMIC DNA]</scope>
</reference>
<name>A0A4C1XBD0_EUMVA</name>
<evidence type="ECO:0000313" key="2">
    <source>
        <dbReference type="Proteomes" id="UP000299102"/>
    </source>
</evidence>
<evidence type="ECO:0000313" key="1">
    <source>
        <dbReference type="EMBL" id="GBP60698.1"/>
    </source>
</evidence>
<gene>
    <name evidence="1" type="ORF">EVAR_47436_1</name>
</gene>
<dbReference type="Proteomes" id="UP000299102">
    <property type="component" value="Unassembled WGS sequence"/>
</dbReference>
<proteinExistence type="predicted"/>
<protein>
    <submittedName>
        <fullName evidence="1">Uncharacterized protein</fullName>
    </submittedName>
</protein>
<organism evidence="1 2">
    <name type="scientific">Eumeta variegata</name>
    <name type="common">Bagworm moth</name>
    <name type="synonym">Eumeta japonica</name>
    <dbReference type="NCBI Taxonomy" id="151549"/>
    <lineage>
        <taxon>Eukaryota</taxon>
        <taxon>Metazoa</taxon>
        <taxon>Ecdysozoa</taxon>
        <taxon>Arthropoda</taxon>
        <taxon>Hexapoda</taxon>
        <taxon>Insecta</taxon>
        <taxon>Pterygota</taxon>
        <taxon>Neoptera</taxon>
        <taxon>Endopterygota</taxon>
        <taxon>Lepidoptera</taxon>
        <taxon>Glossata</taxon>
        <taxon>Ditrysia</taxon>
        <taxon>Tineoidea</taxon>
        <taxon>Psychidae</taxon>
        <taxon>Oiketicinae</taxon>
        <taxon>Eumeta</taxon>
    </lineage>
</organism>
<accession>A0A4C1XBD0</accession>
<sequence>MEGGRGAFAAARGAARARRRRCVRNATRRLLRGHGSHNNITRLMRLYYYISSSGRSLRCAALRRSQTEGNTSSLFKCIEANYGNLADLLCFTNINTNSGPLTRARRYLPFGDVVRRRLAPSYYDFPFGPLLAMAL</sequence>